<evidence type="ECO:0000313" key="13">
    <source>
        <dbReference type="EMBL" id="CAH1155852.1"/>
    </source>
</evidence>
<protein>
    <recommendedName>
        <fullName evidence="2">non-specific serine/threonine protein kinase</fullName>
        <ecNumber evidence="2">2.7.11.1</ecNumber>
    </recommendedName>
</protein>
<feature type="domain" description="Protein kinase" evidence="12">
    <location>
        <begin position="4"/>
        <end position="258"/>
    </location>
</feature>
<evidence type="ECO:0000256" key="1">
    <source>
        <dbReference type="ARBA" id="ARBA00010886"/>
    </source>
</evidence>
<dbReference type="SMART" id="SM00220">
    <property type="entry name" value="S_TKc"/>
    <property type="match status" value="1"/>
</dbReference>
<dbReference type="PROSITE" id="PS00107">
    <property type="entry name" value="PROTEIN_KINASE_ATP"/>
    <property type="match status" value="1"/>
</dbReference>
<dbReference type="InterPro" id="IPR011009">
    <property type="entry name" value="Kinase-like_dom_sf"/>
</dbReference>
<dbReference type="PANTHER" id="PTHR44899">
    <property type="entry name" value="CAMK FAMILY PROTEIN KINASE"/>
    <property type="match status" value="1"/>
</dbReference>
<feature type="binding site" evidence="10">
    <location>
        <position position="33"/>
    </location>
    <ligand>
        <name>ATP</name>
        <dbReference type="ChEBI" id="CHEBI:30616"/>
    </ligand>
</feature>
<evidence type="ECO:0000256" key="7">
    <source>
        <dbReference type="ARBA" id="ARBA00022840"/>
    </source>
</evidence>
<evidence type="ECO:0000256" key="6">
    <source>
        <dbReference type="ARBA" id="ARBA00022777"/>
    </source>
</evidence>
<keyword evidence="14" id="KW-1185">Reference proteome</keyword>
<evidence type="ECO:0000256" key="9">
    <source>
        <dbReference type="ARBA" id="ARBA00048679"/>
    </source>
</evidence>
<accession>A0A9P0DJD2</accession>
<gene>
    <name evidence="13" type="ORF">PHAECO_LOCUS6910</name>
</gene>
<dbReference type="EMBL" id="OU896708">
    <property type="protein sequence ID" value="CAH1155852.1"/>
    <property type="molecule type" value="Genomic_DNA"/>
</dbReference>
<name>A0A9P0DJD2_PHACE</name>
<proteinExistence type="inferred from homology"/>
<dbReference type="InterPro" id="IPR051131">
    <property type="entry name" value="NEK_Ser/Thr_kinase_NIMA"/>
</dbReference>
<evidence type="ECO:0000256" key="11">
    <source>
        <dbReference type="RuleBase" id="RU000304"/>
    </source>
</evidence>
<keyword evidence="6" id="KW-0418">Kinase</keyword>
<dbReference type="PIRSF" id="PIRSF000654">
    <property type="entry name" value="Integrin-linked_kinase"/>
    <property type="match status" value="1"/>
</dbReference>
<reference evidence="13" key="1">
    <citation type="submission" date="2022-01" db="EMBL/GenBank/DDBJ databases">
        <authorList>
            <person name="King R."/>
        </authorList>
    </citation>
    <scope>NUCLEOTIDE SEQUENCE</scope>
</reference>
<dbReference type="PANTHER" id="PTHR44899:SF3">
    <property type="entry name" value="SERINE_THREONINE-PROTEIN KINASE NEK1"/>
    <property type="match status" value="1"/>
</dbReference>
<dbReference type="GO" id="GO:0004674">
    <property type="term" value="F:protein serine/threonine kinase activity"/>
    <property type="evidence" value="ECO:0007669"/>
    <property type="project" value="UniProtKB-KW"/>
</dbReference>
<keyword evidence="3 11" id="KW-0723">Serine/threonine-protein kinase</keyword>
<evidence type="ECO:0000256" key="3">
    <source>
        <dbReference type="ARBA" id="ARBA00022527"/>
    </source>
</evidence>
<dbReference type="InterPro" id="IPR000719">
    <property type="entry name" value="Prot_kinase_dom"/>
</dbReference>
<dbReference type="PROSITE" id="PS00108">
    <property type="entry name" value="PROTEIN_KINASE_ST"/>
    <property type="match status" value="1"/>
</dbReference>
<comment type="similarity">
    <text evidence="1">Belongs to the protein kinase superfamily. NEK Ser/Thr protein kinase family. NIMA subfamily.</text>
</comment>
<evidence type="ECO:0000313" key="14">
    <source>
        <dbReference type="Proteomes" id="UP001153737"/>
    </source>
</evidence>
<dbReference type="GO" id="GO:0005524">
    <property type="term" value="F:ATP binding"/>
    <property type="evidence" value="ECO:0007669"/>
    <property type="project" value="UniProtKB-UniRule"/>
</dbReference>
<dbReference type="PROSITE" id="PS50011">
    <property type="entry name" value="PROTEIN_KINASE_DOM"/>
    <property type="match status" value="1"/>
</dbReference>
<dbReference type="InterPro" id="IPR008271">
    <property type="entry name" value="Ser/Thr_kinase_AS"/>
</dbReference>
<dbReference type="Proteomes" id="UP001153737">
    <property type="component" value="Chromosome 2"/>
</dbReference>
<sequence length="273" mass="31065">MDFYKPVKQLGRGTFGTVQLCEKIHNKQQIVMKQIVTELEGKQLQAAKNEVAILKSLNHPNIIRFHDSYFRKGVLYILMEHATKGTLQELIEKERPQHFSPQYVMDLFCQILMGLDHIHRKKVIHRDLKSENIFLTGLKGDVIKIGDFGISKILLNENMAKTVIGTCNYLAPELCDGKSYNSKSDIWSLGCILYELCEMEKMFSGTMSNVVLSIASGKKKPVNTVIYGKQMQEIIDMMMHSDPEKRPDTTALMTHPDICPTLYYLGSCLGCIE</sequence>
<dbReference type="InterPro" id="IPR017441">
    <property type="entry name" value="Protein_kinase_ATP_BS"/>
</dbReference>
<keyword evidence="5 10" id="KW-0547">Nucleotide-binding</keyword>
<dbReference type="EC" id="2.7.11.1" evidence="2"/>
<evidence type="ECO:0000259" key="12">
    <source>
        <dbReference type="PROSITE" id="PS50011"/>
    </source>
</evidence>
<evidence type="ECO:0000256" key="2">
    <source>
        <dbReference type="ARBA" id="ARBA00012513"/>
    </source>
</evidence>
<evidence type="ECO:0000256" key="5">
    <source>
        <dbReference type="ARBA" id="ARBA00022741"/>
    </source>
</evidence>
<evidence type="ECO:0000256" key="10">
    <source>
        <dbReference type="PROSITE-ProRule" id="PRU10141"/>
    </source>
</evidence>
<keyword evidence="4" id="KW-0808">Transferase</keyword>
<organism evidence="13 14">
    <name type="scientific">Phaedon cochleariae</name>
    <name type="common">Mustard beetle</name>
    <dbReference type="NCBI Taxonomy" id="80249"/>
    <lineage>
        <taxon>Eukaryota</taxon>
        <taxon>Metazoa</taxon>
        <taxon>Ecdysozoa</taxon>
        <taxon>Arthropoda</taxon>
        <taxon>Hexapoda</taxon>
        <taxon>Insecta</taxon>
        <taxon>Pterygota</taxon>
        <taxon>Neoptera</taxon>
        <taxon>Endopterygota</taxon>
        <taxon>Coleoptera</taxon>
        <taxon>Polyphaga</taxon>
        <taxon>Cucujiformia</taxon>
        <taxon>Chrysomeloidea</taxon>
        <taxon>Chrysomelidae</taxon>
        <taxon>Chrysomelinae</taxon>
        <taxon>Chrysomelini</taxon>
        <taxon>Phaedon</taxon>
    </lineage>
</organism>
<dbReference type="Pfam" id="PF00069">
    <property type="entry name" value="Pkinase"/>
    <property type="match status" value="1"/>
</dbReference>
<dbReference type="SUPFAM" id="SSF56112">
    <property type="entry name" value="Protein kinase-like (PK-like)"/>
    <property type="match status" value="1"/>
</dbReference>
<comment type="catalytic activity">
    <reaction evidence="8">
        <text>L-threonyl-[protein] + ATP = O-phospho-L-threonyl-[protein] + ADP + H(+)</text>
        <dbReference type="Rhea" id="RHEA:46608"/>
        <dbReference type="Rhea" id="RHEA-COMP:11060"/>
        <dbReference type="Rhea" id="RHEA-COMP:11605"/>
        <dbReference type="ChEBI" id="CHEBI:15378"/>
        <dbReference type="ChEBI" id="CHEBI:30013"/>
        <dbReference type="ChEBI" id="CHEBI:30616"/>
        <dbReference type="ChEBI" id="CHEBI:61977"/>
        <dbReference type="ChEBI" id="CHEBI:456216"/>
        <dbReference type="EC" id="2.7.11.1"/>
    </reaction>
</comment>
<dbReference type="Gene3D" id="1.10.510.10">
    <property type="entry name" value="Transferase(Phosphotransferase) domain 1"/>
    <property type="match status" value="1"/>
</dbReference>
<comment type="catalytic activity">
    <reaction evidence="9">
        <text>L-seryl-[protein] + ATP = O-phospho-L-seryl-[protein] + ADP + H(+)</text>
        <dbReference type="Rhea" id="RHEA:17989"/>
        <dbReference type="Rhea" id="RHEA-COMP:9863"/>
        <dbReference type="Rhea" id="RHEA-COMP:11604"/>
        <dbReference type="ChEBI" id="CHEBI:15378"/>
        <dbReference type="ChEBI" id="CHEBI:29999"/>
        <dbReference type="ChEBI" id="CHEBI:30616"/>
        <dbReference type="ChEBI" id="CHEBI:83421"/>
        <dbReference type="ChEBI" id="CHEBI:456216"/>
        <dbReference type="EC" id="2.7.11.1"/>
    </reaction>
</comment>
<keyword evidence="7 10" id="KW-0067">ATP-binding</keyword>
<evidence type="ECO:0000256" key="4">
    <source>
        <dbReference type="ARBA" id="ARBA00022679"/>
    </source>
</evidence>
<dbReference type="AlphaFoldDB" id="A0A9P0DJD2"/>
<dbReference type="OrthoDB" id="248923at2759"/>
<reference evidence="13" key="2">
    <citation type="submission" date="2022-10" db="EMBL/GenBank/DDBJ databases">
        <authorList>
            <consortium name="ENA_rothamsted_submissions"/>
            <consortium name="culmorum"/>
            <person name="King R."/>
        </authorList>
    </citation>
    <scope>NUCLEOTIDE SEQUENCE</scope>
</reference>
<dbReference type="FunFam" id="3.30.200.20:FF:000097">
    <property type="entry name" value="Probable serine/threonine-protein kinase nek1"/>
    <property type="match status" value="1"/>
</dbReference>
<evidence type="ECO:0000256" key="8">
    <source>
        <dbReference type="ARBA" id="ARBA00047899"/>
    </source>
</evidence>